<evidence type="ECO:0008006" key="4">
    <source>
        <dbReference type="Google" id="ProtNLM"/>
    </source>
</evidence>
<evidence type="ECO:0000313" key="3">
    <source>
        <dbReference type="Proteomes" id="UP001611415"/>
    </source>
</evidence>
<gene>
    <name evidence="2" type="ORF">ACH49W_30610</name>
</gene>
<keyword evidence="3" id="KW-1185">Reference proteome</keyword>
<evidence type="ECO:0000313" key="2">
    <source>
        <dbReference type="EMBL" id="MFI2477747.1"/>
    </source>
</evidence>
<evidence type="ECO:0000256" key="1">
    <source>
        <dbReference type="SAM" id="MobiDB-lite"/>
    </source>
</evidence>
<reference evidence="2 3" key="1">
    <citation type="submission" date="2024-10" db="EMBL/GenBank/DDBJ databases">
        <title>The Natural Products Discovery Center: Release of the First 8490 Sequenced Strains for Exploring Actinobacteria Biosynthetic Diversity.</title>
        <authorList>
            <person name="Kalkreuter E."/>
            <person name="Kautsar S.A."/>
            <person name="Yang D."/>
            <person name="Bader C.D."/>
            <person name="Teijaro C.N."/>
            <person name="Fluegel L."/>
            <person name="Davis C.M."/>
            <person name="Simpson J.R."/>
            <person name="Lauterbach L."/>
            <person name="Steele A.D."/>
            <person name="Gui C."/>
            <person name="Meng S."/>
            <person name="Li G."/>
            <person name="Viehrig K."/>
            <person name="Ye F."/>
            <person name="Su P."/>
            <person name="Kiefer A.F."/>
            <person name="Nichols A."/>
            <person name="Cepeda A.J."/>
            <person name="Yan W."/>
            <person name="Fan B."/>
            <person name="Jiang Y."/>
            <person name="Adhikari A."/>
            <person name="Zheng C.-J."/>
            <person name="Schuster L."/>
            <person name="Cowan T.M."/>
            <person name="Smanski M.J."/>
            <person name="Chevrette M.G."/>
            <person name="De Carvalho L.P.S."/>
            <person name="Shen B."/>
        </authorList>
    </citation>
    <scope>NUCLEOTIDE SEQUENCE [LARGE SCALE GENOMIC DNA]</scope>
    <source>
        <strain evidence="2 3">NPDC019275</strain>
    </source>
</reference>
<dbReference type="EMBL" id="JBIRYO010000028">
    <property type="protein sequence ID" value="MFI2477747.1"/>
    <property type="molecule type" value="Genomic_DNA"/>
</dbReference>
<proteinExistence type="predicted"/>
<feature type="region of interest" description="Disordered" evidence="1">
    <location>
        <begin position="1"/>
        <end position="21"/>
    </location>
</feature>
<sequence>MGRRGALRGGPFSLSPGQTAAGSRRAAALVPEVGVAIALRQQLGVRAAFHDATAVDEQDLVRVRDGGQGPSRDADPYLQCSVELCRVRRRARQTLVEARRMVLDERAEP</sequence>
<protein>
    <recommendedName>
        <fullName evidence="4">DUF222 domain-containing protein</fullName>
    </recommendedName>
</protein>
<name>A0ABW7X9Q9_9NOCA</name>
<comment type="caution">
    <text evidence="2">The sequence shown here is derived from an EMBL/GenBank/DDBJ whole genome shotgun (WGS) entry which is preliminary data.</text>
</comment>
<dbReference type="RefSeq" id="WP_397095127.1">
    <property type="nucleotide sequence ID" value="NZ_JBIRYO010000028.1"/>
</dbReference>
<organism evidence="2 3">
    <name type="scientific">Nocardia xishanensis</name>
    <dbReference type="NCBI Taxonomy" id="238964"/>
    <lineage>
        <taxon>Bacteria</taxon>
        <taxon>Bacillati</taxon>
        <taxon>Actinomycetota</taxon>
        <taxon>Actinomycetes</taxon>
        <taxon>Mycobacteriales</taxon>
        <taxon>Nocardiaceae</taxon>
        <taxon>Nocardia</taxon>
    </lineage>
</organism>
<dbReference type="Proteomes" id="UP001611415">
    <property type="component" value="Unassembled WGS sequence"/>
</dbReference>
<accession>A0ABW7X9Q9</accession>